<name>A0A0W0GDE4_MONRR</name>
<organism evidence="1 2">
    <name type="scientific">Moniliophthora roreri</name>
    <name type="common">Frosty pod rot fungus</name>
    <name type="synonym">Monilia roreri</name>
    <dbReference type="NCBI Taxonomy" id="221103"/>
    <lineage>
        <taxon>Eukaryota</taxon>
        <taxon>Fungi</taxon>
        <taxon>Dikarya</taxon>
        <taxon>Basidiomycota</taxon>
        <taxon>Agaricomycotina</taxon>
        <taxon>Agaricomycetes</taxon>
        <taxon>Agaricomycetidae</taxon>
        <taxon>Agaricales</taxon>
        <taxon>Marasmiineae</taxon>
        <taxon>Marasmiaceae</taxon>
        <taxon>Moniliophthora</taxon>
    </lineage>
</organism>
<sequence>MNSDVFSAMFTLPQGNCVPEGSSDTNPIRLDGVSALDFQRFAELLYPTHIIFPGQTYHNRTLTKDEWILILRLATNKAIVELGKLIEGIERILLSKEFSIQPWLWGGCLRLIVRPKRLTLEEASKIGFEDSIRLFRLREDFHRRPQIPAHDWEEEFG</sequence>
<accession>A0A0W0GDE4</accession>
<proteinExistence type="predicted"/>
<comment type="caution">
    <text evidence="1">The sequence shown here is derived from an EMBL/GenBank/DDBJ whole genome shotgun (WGS) entry which is preliminary data.</text>
</comment>
<dbReference type="Proteomes" id="UP000054988">
    <property type="component" value="Unassembled WGS sequence"/>
</dbReference>
<evidence type="ECO:0008006" key="3">
    <source>
        <dbReference type="Google" id="ProtNLM"/>
    </source>
</evidence>
<dbReference type="AlphaFoldDB" id="A0A0W0GDE4"/>
<protein>
    <recommendedName>
        <fullName evidence="3">BTB domain-containing protein</fullName>
    </recommendedName>
</protein>
<evidence type="ECO:0000313" key="1">
    <source>
        <dbReference type="EMBL" id="KTB46586.1"/>
    </source>
</evidence>
<reference evidence="1 2" key="1">
    <citation type="submission" date="2015-12" db="EMBL/GenBank/DDBJ databases">
        <title>Draft genome sequence of Moniliophthora roreri, the causal agent of frosty pod rot of cacao.</title>
        <authorList>
            <person name="Aime M.C."/>
            <person name="Diaz-Valderrama J.R."/>
            <person name="Kijpornyongpan T."/>
            <person name="Phillips-Mora W."/>
        </authorList>
    </citation>
    <scope>NUCLEOTIDE SEQUENCE [LARGE SCALE GENOMIC DNA]</scope>
    <source>
        <strain evidence="1 2">MCA 2952</strain>
    </source>
</reference>
<gene>
    <name evidence="1" type="ORF">WG66_836</name>
</gene>
<dbReference type="EMBL" id="LATX01000314">
    <property type="protein sequence ID" value="KTB46586.1"/>
    <property type="molecule type" value="Genomic_DNA"/>
</dbReference>
<evidence type="ECO:0000313" key="2">
    <source>
        <dbReference type="Proteomes" id="UP000054988"/>
    </source>
</evidence>